<dbReference type="GO" id="GO:0006364">
    <property type="term" value="P:rRNA processing"/>
    <property type="evidence" value="ECO:0007669"/>
    <property type="project" value="TreeGrafter"/>
</dbReference>
<evidence type="ECO:0000313" key="2">
    <source>
        <dbReference type="EMBL" id="CAB3360684.1"/>
    </source>
</evidence>
<gene>
    <name evidence="2" type="ORF">CLODIP_2_CD03299</name>
</gene>
<dbReference type="InterPro" id="IPR011989">
    <property type="entry name" value="ARM-like"/>
</dbReference>
<feature type="compositionally biased region" description="Acidic residues" evidence="1">
    <location>
        <begin position="598"/>
        <end position="615"/>
    </location>
</feature>
<dbReference type="EMBL" id="CADEPI010000004">
    <property type="protein sequence ID" value="CAB3360684.1"/>
    <property type="molecule type" value="Genomic_DNA"/>
</dbReference>
<reference evidence="2 3" key="1">
    <citation type="submission" date="2020-04" db="EMBL/GenBank/DDBJ databases">
        <authorList>
            <person name="Alioto T."/>
            <person name="Alioto T."/>
            <person name="Gomez Garrido J."/>
        </authorList>
    </citation>
    <scope>NUCLEOTIDE SEQUENCE [LARGE SCALE GENOMIC DNA]</scope>
</reference>
<dbReference type="SUPFAM" id="SSF48371">
    <property type="entry name" value="ARM repeat"/>
    <property type="match status" value="1"/>
</dbReference>
<accession>A0A8S1BP58</accession>
<dbReference type="Proteomes" id="UP000494165">
    <property type="component" value="Unassembled WGS sequence"/>
</dbReference>
<organism evidence="2 3">
    <name type="scientific">Cloeon dipterum</name>
    <dbReference type="NCBI Taxonomy" id="197152"/>
    <lineage>
        <taxon>Eukaryota</taxon>
        <taxon>Metazoa</taxon>
        <taxon>Ecdysozoa</taxon>
        <taxon>Arthropoda</taxon>
        <taxon>Hexapoda</taxon>
        <taxon>Insecta</taxon>
        <taxon>Pterygota</taxon>
        <taxon>Palaeoptera</taxon>
        <taxon>Ephemeroptera</taxon>
        <taxon>Pisciforma</taxon>
        <taxon>Baetidae</taxon>
        <taxon>Cloeon</taxon>
    </lineage>
</organism>
<proteinExistence type="predicted"/>
<dbReference type="PANTHER" id="PTHR34105:SF1">
    <property type="entry name" value="PROLINE-, GLUTAMIC ACID- AND LEUCINE-RICH PROTEIN 1"/>
    <property type="match status" value="1"/>
</dbReference>
<evidence type="ECO:0008006" key="4">
    <source>
        <dbReference type="Google" id="ProtNLM"/>
    </source>
</evidence>
<keyword evidence="3" id="KW-1185">Reference proteome</keyword>
<dbReference type="OrthoDB" id="20900at2759"/>
<protein>
    <recommendedName>
        <fullName evidence="4">Pre-rRNA-processing protein RIX1 N-terminal domain-containing protein</fullName>
    </recommendedName>
</protein>
<dbReference type="AlphaFoldDB" id="A0A8S1BP58"/>
<dbReference type="InterPro" id="IPR016024">
    <property type="entry name" value="ARM-type_fold"/>
</dbReference>
<feature type="region of interest" description="Disordered" evidence="1">
    <location>
        <begin position="629"/>
        <end position="648"/>
    </location>
</feature>
<comment type="caution">
    <text evidence="2">The sequence shown here is derived from an EMBL/GenBank/DDBJ whole genome shotgun (WGS) entry which is preliminary data.</text>
</comment>
<evidence type="ECO:0000256" key="1">
    <source>
        <dbReference type="SAM" id="MobiDB-lite"/>
    </source>
</evidence>
<dbReference type="Gene3D" id="1.25.10.10">
    <property type="entry name" value="Leucine-rich Repeat Variant"/>
    <property type="match status" value="1"/>
</dbReference>
<feature type="region of interest" description="Disordered" evidence="1">
    <location>
        <begin position="595"/>
        <end position="619"/>
    </location>
</feature>
<dbReference type="PANTHER" id="PTHR34105">
    <property type="entry name" value="PROLINE-, GLUTAMIC ACID- AND LEUCINE-RICH PROTEIN 1"/>
    <property type="match status" value="1"/>
</dbReference>
<name>A0A8S1BP58_9INSE</name>
<evidence type="ECO:0000313" key="3">
    <source>
        <dbReference type="Proteomes" id="UP000494165"/>
    </source>
</evidence>
<dbReference type="GO" id="GO:0005634">
    <property type="term" value="C:nucleus"/>
    <property type="evidence" value="ECO:0007669"/>
    <property type="project" value="TreeGrafter"/>
</dbReference>
<sequence length="730" mass="80800">MDREVESTLAMLNNPWGDGTSIKCITETWKRSKLFKRADHVTVQPILAAVNAKIWSANEKIHGLKLLLQIAESCSESCLNEYGAQFVLQAARSCDKHNSYNVRCCALLILKRLANRAGKIQPMVKAITGNGVAQVLDALNESSPDLKLYACHALYSILTHFSSSCGSVKATLEQRLAEILVMNNEWLALFAARCFARLPLIGGGGVGQQGHQAAVTCLLKKTIAALHLELDGLYEGVHELPMTYPLTSKENLGLPPVSEIKPAIRLQKIERRLKCLCIYLSALLLEPMPISKAVPVQDIFGLVCRAIGVTGTSLGTSQLIEVLVLRDLIPSVHISFMSVMESLIEIGKTNLLLYNETFYHMIINCLSWTQKKKDNQASYNYLRRKVYSMLSCWLSNLKGASGVETFADRIVPHVFQNITPEKEAVVLKAVKQTLKRKKGRVADQSSAVPNETSTQRVYDEDLCSAGLEAMILILKSAGSLIKSSFHKAMQELVVALLVDLQRGLDPHPLYSSEKCQLQLYESLQSLILFPHPLCPPATIYATTLFSCGQLSKSKEISRFCQQAMQVVQRLSFPVYPSIVLESEVLEDLKDQAIANAAAEEESEEEEEEEESADEEVQVRPEAVSVIVAAEPEPSEPQPPAASKADRPDSDLEVLKEIFVMAVPDAASSENDDEEQQRPEEITINDVVTAYDQCTTENDIELIAEQPTKKARIEVLEKYDDVALMLADLVE</sequence>